<keyword evidence="2 12" id="KW-0934">Plastid</keyword>
<dbReference type="PROSITE" id="PS00381">
    <property type="entry name" value="CLP_PROTEASE_SER"/>
    <property type="match status" value="1"/>
</dbReference>
<dbReference type="HAMAP" id="MF_00444">
    <property type="entry name" value="ClpP"/>
    <property type="match status" value="1"/>
</dbReference>
<feature type="active site" evidence="7 9">
    <location>
        <position position="141"/>
    </location>
</feature>
<name>A0A4Y5QED6_9ROSI</name>
<evidence type="ECO:0000313" key="12">
    <source>
        <dbReference type="EMBL" id="QCX30005.1"/>
    </source>
</evidence>
<comment type="function">
    <text evidence="7">Cleaves peptides in various proteins in a process that requires ATP hydrolysis. Has a chymotrypsin-like activity. Plays a major role in the degradation of misfolded proteins.</text>
</comment>
<dbReference type="RefSeq" id="YP_009670772.1">
    <property type="nucleotide sequence ID" value="NC_043816.1"/>
</dbReference>
<dbReference type="GO" id="GO:0004252">
    <property type="term" value="F:serine-type endopeptidase activity"/>
    <property type="evidence" value="ECO:0007669"/>
    <property type="project" value="UniProtKB-UniRule"/>
</dbReference>
<comment type="similarity">
    <text evidence="1 7 11">Belongs to the peptidase S14 family.</text>
</comment>
<evidence type="ECO:0000256" key="8">
    <source>
        <dbReference type="PROSITE-ProRule" id="PRU10085"/>
    </source>
</evidence>
<dbReference type="AlphaFoldDB" id="A0A4Y5QED6"/>
<evidence type="ECO:0000256" key="3">
    <source>
        <dbReference type="ARBA" id="ARBA00022670"/>
    </source>
</evidence>
<dbReference type="GO" id="GO:0009570">
    <property type="term" value="C:chloroplast stroma"/>
    <property type="evidence" value="ECO:0007669"/>
    <property type="project" value="UniProtKB-SubCell"/>
</dbReference>
<feature type="active site" description="Nucleophile" evidence="7">
    <location>
        <position position="116"/>
    </location>
</feature>
<dbReference type="InterPro" id="IPR033135">
    <property type="entry name" value="ClpP_His_AS"/>
</dbReference>
<dbReference type="GeneID" id="40877554"/>
<dbReference type="CDD" id="cd07017">
    <property type="entry name" value="S14_ClpP_2"/>
    <property type="match status" value="1"/>
</dbReference>
<dbReference type="Gene3D" id="3.90.226.10">
    <property type="entry name" value="2-enoyl-CoA Hydratase, Chain A, domain 1"/>
    <property type="match status" value="1"/>
</dbReference>
<evidence type="ECO:0000256" key="5">
    <source>
        <dbReference type="ARBA" id="ARBA00022825"/>
    </source>
</evidence>
<dbReference type="RefSeq" id="YP_009670728.1">
    <property type="nucleotide sequence ID" value="NC_043816.1"/>
</dbReference>
<dbReference type="EC" id="3.4.21.92" evidence="7 10"/>
<evidence type="ECO:0000256" key="1">
    <source>
        <dbReference type="ARBA" id="ARBA00007039"/>
    </source>
</evidence>
<dbReference type="PRINTS" id="PR00127">
    <property type="entry name" value="CLPPROTEASEP"/>
</dbReference>
<evidence type="ECO:0000256" key="6">
    <source>
        <dbReference type="ARBA" id="ARBA00034021"/>
    </source>
</evidence>
<comment type="catalytic activity">
    <reaction evidence="6 7 9">
        <text>Hydrolysis of proteins to small peptides in the presence of ATP and magnesium. alpha-casein is the usual test substrate. In the absence of ATP, only oligopeptides shorter than five residues are hydrolyzed (such as succinyl-Leu-Tyr-|-NHMec, and Leu-Tyr-Leu-|-Tyr-Trp, in which cleavage of the -Tyr-|-Leu- and -Tyr-|-Trp bonds also occurs).</text>
        <dbReference type="EC" id="3.4.21.92"/>
    </reaction>
</comment>
<comment type="subcellular location">
    <subcellularLocation>
        <location evidence="7">Plastid</location>
        <location evidence="7">Chloroplast stroma</location>
    </subcellularLocation>
</comment>
<dbReference type="EMBL" id="MK694923">
    <property type="protein sequence ID" value="QCX30006.1"/>
    <property type="molecule type" value="Genomic_DNA"/>
</dbReference>
<dbReference type="PANTHER" id="PTHR10381:SF15">
    <property type="entry name" value="CHLOROPLASTIC ATP-DEPENDENT CLP PROTEASE PROTEOLYTIC SUBUNIT 1"/>
    <property type="match status" value="1"/>
</dbReference>
<evidence type="ECO:0000256" key="7">
    <source>
        <dbReference type="HAMAP-Rule" id="MF_00444"/>
    </source>
</evidence>
<accession>A0A4Y5QED6</accession>
<keyword evidence="5 7" id="KW-0720">Serine protease</keyword>
<protein>
    <recommendedName>
        <fullName evidence="7 11">ATP-dependent Clp protease proteolytic subunit</fullName>
        <ecNumber evidence="7 10">3.4.21.92</ecNumber>
    </recommendedName>
    <alternativeName>
        <fullName evidence="7">Endopeptidase Clp</fullName>
    </alternativeName>
</protein>
<proteinExistence type="inferred from homology"/>
<dbReference type="GO" id="GO:0004176">
    <property type="term" value="F:ATP-dependent peptidase activity"/>
    <property type="evidence" value="ECO:0007669"/>
    <property type="project" value="InterPro"/>
</dbReference>
<dbReference type="GO" id="GO:0051117">
    <property type="term" value="F:ATPase binding"/>
    <property type="evidence" value="ECO:0007669"/>
    <property type="project" value="TreeGrafter"/>
</dbReference>
<sequence>MPIGIPLVPIVIPPAYPPDYPWLDDDDTDNDNVFWVNIYDVLYQHKFLFLCKDIENDIENQLVALFLYLNAYDTWTDFTLFINSPGGSVLSGMTIFNAMELVTADVATICVGIAASMASFLLAAGSSFKRYAFPHATVMIHQPYADFSEENYNQKDPQKDPPKRLWHKDANRLFSEMDELMVIQETIANIYAKKTGQPLETILTDLERDFYMSATEAKDYGIIDYVARNRKSYKS</sequence>
<dbReference type="InterPro" id="IPR018215">
    <property type="entry name" value="ClpP_Ser_AS"/>
</dbReference>
<evidence type="ECO:0000256" key="11">
    <source>
        <dbReference type="RuleBase" id="RU003567"/>
    </source>
</evidence>
<reference evidence="12" key="1">
    <citation type="journal article" date="2019" name="Mol. Phylogenet. Evol.">
        <title>Highly accelerated rates of genomic rearrangements and nucleotide substitutions in plastid genomes of Passiflora subgenus Decaloba.</title>
        <authorList>
            <person name="Shrestha B."/>
            <person name="Weng M.L."/>
            <person name="Theriot E.C."/>
            <person name="Gilbert L.E."/>
            <person name="Ruhlman T.A."/>
            <person name="Krosnick S.E."/>
            <person name="Jansen R.K."/>
        </authorList>
    </citation>
    <scope>NUCLEOTIDE SEQUENCE</scope>
</reference>
<keyword evidence="4 7" id="KW-0378">Hydrolase</keyword>
<dbReference type="PROSITE" id="PS00382">
    <property type="entry name" value="CLP_PROTEASE_HIS"/>
    <property type="match status" value="1"/>
</dbReference>
<evidence type="ECO:0000256" key="9">
    <source>
        <dbReference type="PROSITE-ProRule" id="PRU10086"/>
    </source>
</evidence>
<comment type="subunit">
    <text evidence="7">Component of the chloroplastic Clp protease core complex.</text>
</comment>
<keyword evidence="12" id="KW-0150">Chloroplast</keyword>
<geneLocation type="chloroplast" evidence="12"/>
<dbReference type="Pfam" id="PF00574">
    <property type="entry name" value="CLP_protease"/>
    <property type="match status" value="2"/>
</dbReference>
<dbReference type="InterPro" id="IPR001907">
    <property type="entry name" value="ClpP"/>
</dbReference>
<keyword evidence="3 7" id="KW-0645">Protease</keyword>
<dbReference type="GO" id="GO:0009368">
    <property type="term" value="C:endopeptidase Clp complex"/>
    <property type="evidence" value="ECO:0007669"/>
    <property type="project" value="TreeGrafter"/>
</dbReference>
<dbReference type="GO" id="GO:0006515">
    <property type="term" value="P:protein quality control for misfolded or incompletely synthesized proteins"/>
    <property type="evidence" value="ECO:0007669"/>
    <property type="project" value="TreeGrafter"/>
</dbReference>
<organism evidence="12">
    <name type="scientific">Passiflora tenuiloba</name>
    <dbReference type="NCBI Taxonomy" id="298527"/>
    <lineage>
        <taxon>Eukaryota</taxon>
        <taxon>Viridiplantae</taxon>
        <taxon>Streptophyta</taxon>
        <taxon>Embryophyta</taxon>
        <taxon>Tracheophyta</taxon>
        <taxon>Spermatophyta</taxon>
        <taxon>Magnoliopsida</taxon>
        <taxon>eudicotyledons</taxon>
        <taxon>Gunneridae</taxon>
        <taxon>Pentapetalae</taxon>
        <taxon>rosids</taxon>
        <taxon>fabids</taxon>
        <taxon>Malpighiales</taxon>
        <taxon>Passifloraceae</taxon>
        <taxon>Passiflora</taxon>
    </lineage>
</organism>
<feature type="active site" evidence="8">
    <location>
        <position position="116"/>
    </location>
</feature>
<evidence type="ECO:0000256" key="2">
    <source>
        <dbReference type="ARBA" id="ARBA00022640"/>
    </source>
</evidence>
<evidence type="ECO:0000256" key="10">
    <source>
        <dbReference type="RuleBase" id="RU000549"/>
    </source>
</evidence>
<dbReference type="InterPro" id="IPR023562">
    <property type="entry name" value="ClpP/TepA"/>
</dbReference>
<gene>
    <name evidence="7 12" type="primary">clpP</name>
</gene>
<dbReference type="InterPro" id="IPR029045">
    <property type="entry name" value="ClpP/crotonase-like_dom_sf"/>
</dbReference>
<dbReference type="PANTHER" id="PTHR10381">
    <property type="entry name" value="ATP-DEPENDENT CLP PROTEASE PROTEOLYTIC SUBUNIT"/>
    <property type="match status" value="1"/>
</dbReference>
<dbReference type="SUPFAM" id="SSF52096">
    <property type="entry name" value="ClpP/crotonase"/>
    <property type="match status" value="1"/>
</dbReference>
<dbReference type="EMBL" id="MK694923">
    <property type="protein sequence ID" value="QCX30005.1"/>
    <property type="molecule type" value="Genomic_DNA"/>
</dbReference>
<evidence type="ECO:0000256" key="4">
    <source>
        <dbReference type="ARBA" id="ARBA00022801"/>
    </source>
</evidence>
<dbReference type="GeneID" id="40877550"/>